<proteinExistence type="predicted"/>
<dbReference type="InParanoid" id="A0A218YSU2"/>
<gene>
    <name evidence="2" type="ORF">B2J93_2472</name>
</gene>
<name>A0A218YSU2_9HELO</name>
<dbReference type="OrthoDB" id="3945172at2759"/>
<evidence type="ECO:0000313" key="3">
    <source>
        <dbReference type="Proteomes" id="UP000242519"/>
    </source>
</evidence>
<evidence type="ECO:0000313" key="2">
    <source>
        <dbReference type="EMBL" id="OWO97712.1"/>
    </source>
</evidence>
<dbReference type="Proteomes" id="UP000242519">
    <property type="component" value="Unassembled WGS sequence"/>
</dbReference>
<protein>
    <submittedName>
        <fullName evidence="2">Uncharacterized protein</fullName>
    </submittedName>
</protein>
<feature type="compositionally biased region" description="Basic and acidic residues" evidence="1">
    <location>
        <begin position="78"/>
        <end position="118"/>
    </location>
</feature>
<dbReference type="EMBL" id="MZNU01000426">
    <property type="protein sequence ID" value="OWO97712.1"/>
    <property type="molecule type" value="Genomic_DNA"/>
</dbReference>
<comment type="caution">
    <text evidence="2">The sequence shown here is derived from an EMBL/GenBank/DDBJ whole genome shotgun (WGS) entry which is preliminary data.</text>
</comment>
<dbReference type="AlphaFoldDB" id="A0A218YSU2"/>
<reference evidence="2 3" key="1">
    <citation type="submission" date="2017-04" db="EMBL/GenBank/DDBJ databases">
        <title>Draft genome sequence of Marssonina coronaria NL1: causal agent of apple blotch.</title>
        <authorList>
            <person name="Cheng Q."/>
        </authorList>
    </citation>
    <scope>NUCLEOTIDE SEQUENCE [LARGE SCALE GENOMIC DNA]</scope>
    <source>
        <strain evidence="2 3">NL1</strain>
    </source>
</reference>
<keyword evidence="3" id="KW-1185">Reference proteome</keyword>
<sequence length="153" mass="16737">MRSPFRAVHRIPHAQSRALATRHAPFSRPHLVRNSLTPALPLLLAAPTQRNPTTIRARYSVPVPAPAQRALSASARLQKWEGRKAEDNTVREGDAHNVQHDASREGKAERARGGEEGSRGATEQAGDANRKAKEEFPEAPDTLGMQDDRGGKD</sequence>
<evidence type="ECO:0000256" key="1">
    <source>
        <dbReference type="SAM" id="MobiDB-lite"/>
    </source>
</evidence>
<accession>A0A218YSU2</accession>
<feature type="region of interest" description="Disordered" evidence="1">
    <location>
        <begin position="66"/>
        <end position="153"/>
    </location>
</feature>
<organism evidence="2 3">
    <name type="scientific">Diplocarpon coronariae</name>
    <dbReference type="NCBI Taxonomy" id="2795749"/>
    <lineage>
        <taxon>Eukaryota</taxon>
        <taxon>Fungi</taxon>
        <taxon>Dikarya</taxon>
        <taxon>Ascomycota</taxon>
        <taxon>Pezizomycotina</taxon>
        <taxon>Leotiomycetes</taxon>
        <taxon>Helotiales</taxon>
        <taxon>Drepanopezizaceae</taxon>
        <taxon>Diplocarpon</taxon>
    </lineage>
</organism>